<proteinExistence type="predicted"/>
<name>A0A5K4F1F1_SCHMA</name>
<accession>A0A5K4F1F1</accession>
<dbReference type="WBParaSite" id="Smp_244440.1">
    <property type="protein sequence ID" value="Smp_244440.1"/>
    <property type="gene ID" value="Smp_244440"/>
</dbReference>
<sequence>MEEIIMLLVWIVVIKIRDSFLDIKLATTYSTNGCQLHLKVNK</sequence>
<evidence type="ECO:0000313" key="2">
    <source>
        <dbReference type="WBParaSite" id="Smp_244440.1"/>
    </source>
</evidence>
<protein>
    <submittedName>
        <fullName evidence="2">Uncharacterized protein</fullName>
    </submittedName>
</protein>
<dbReference type="InParanoid" id="A0A5K4F1F1"/>
<organism evidence="1 2">
    <name type="scientific">Schistosoma mansoni</name>
    <name type="common">Blood fluke</name>
    <dbReference type="NCBI Taxonomy" id="6183"/>
    <lineage>
        <taxon>Eukaryota</taxon>
        <taxon>Metazoa</taxon>
        <taxon>Spiralia</taxon>
        <taxon>Lophotrochozoa</taxon>
        <taxon>Platyhelminthes</taxon>
        <taxon>Trematoda</taxon>
        <taxon>Digenea</taxon>
        <taxon>Strigeidida</taxon>
        <taxon>Schistosomatoidea</taxon>
        <taxon>Schistosomatidae</taxon>
        <taxon>Schistosoma</taxon>
    </lineage>
</organism>
<reference evidence="2" key="2">
    <citation type="submission" date="2019-11" db="UniProtKB">
        <authorList>
            <consortium name="WormBaseParasite"/>
        </authorList>
    </citation>
    <scope>IDENTIFICATION</scope>
    <source>
        <strain evidence="2">Puerto Rican</strain>
    </source>
</reference>
<dbReference type="AlphaFoldDB" id="A0A5K4F1F1"/>
<reference evidence="1" key="1">
    <citation type="journal article" date="2012" name="PLoS Negl. Trop. Dis.">
        <title>A systematically improved high quality genome and transcriptome of the human blood fluke Schistosoma mansoni.</title>
        <authorList>
            <person name="Protasio A.V."/>
            <person name="Tsai I.J."/>
            <person name="Babbage A."/>
            <person name="Nichol S."/>
            <person name="Hunt M."/>
            <person name="Aslett M.A."/>
            <person name="De Silva N."/>
            <person name="Velarde G.S."/>
            <person name="Anderson T.J."/>
            <person name="Clark R.C."/>
            <person name="Davidson C."/>
            <person name="Dillon G.P."/>
            <person name="Holroyd N.E."/>
            <person name="LoVerde P.T."/>
            <person name="Lloyd C."/>
            <person name="McQuillan J."/>
            <person name="Oliveira G."/>
            <person name="Otto T.D."/>
            <person name="Parker-Manuel S.J."/>
            <person name="Quail M.A."/>
            <person name="Wilson R.A."/>
            <person name="Zerlotini A."/>
            <person name="Dunne D.W."/>
            <person name="Berriman M."/>
        </authorList>
    </citation>
    <scope>NUCLEOTIDE SEQUENCE [LARGE SCALE GENOMIC DNA]</scope>
    <source>
        <strain evidence="1">Puerto Rican</strain>
    </source>
</reference>
<dbReference type="Proteomes" id="UP000008854">
    <property type="component" value="Unassembled WGS sequence"/>
</dbReference>
<evidence type="ECO:0000313" key="1">
    <source>
        <dbReference type="Proteomes" id="UP000008854"/>
    </source>
</evidence>
<keyword evidence="1" id="KW-1185">Reference proteome</keyword>